<feature type="binding site" evidence="10 14">
    <location>
        <position position="6"/>
    </location>
    <ligand>
        <name>substrate</name>
    </ligand>
</feature>
<dbReference type="InterPro" id="IPR026019">
    <property type="entry name" value="Ribul_P_3_epim"/>
</dbReference>
<evidence type="ECO:0000256" key="6">
    <source>
        <dbReference type="ARBA" id="ARBA00009541"/>
    </source>
</evidence>
<feature type="active site" description="Proton donor" evidence="10 12">
    <location>
        <position position="169"/>
    </location>
</feature>
<comment type="cofactor">
    <cofactor evidence="5">
        <name>Fe(2+)</name>
        <dbReference type="ChEBI" id="CHEBI:29033"/>
    </cofactor>
</comment>
<comment type="similarity">
    <text evidence="6 10 11">Belongs to the ribulose-phosphate 3-epimerase family.</text>
</comment>
<keyword evidence="8 10" id="KW-0479">Metal-binding</keyword>
<keyword evidence="9 10" id="KW-0413">Isomerase</keyword>
<comment type="function">
    <text evidence="10">Catalyzes the reversible epimerization of D-ribulose 5-phosphate to D-xylulose 5-phosphate.</text>
</comment>
<dbReference type="NCBIfam" id="TIGR01163">
    <property type="entry name" value="rpe"/>
    <property type="match status" value="1"/>
</dbReference>
<feature type="binding site" evidence="10 13">
    <location>
        <position position="64"/>
    </location>
    <ligand>
        <name>a divalent metal cation</name>
        <dbReference type="ChEBI" id="CHEBI:60240"/>
    </ligand>
</feature>
<comment type="cofactor">
    <cofactor evidence="2">
        <name>Mn(2+)</name>
        <dbReference type="ChEBI" id="CHEBI:29035"/>
    </cofactor>
</comment>
<evidence type="ECO:0000256" key="3">
    <source>
        <dbReference type="ARBA" id="ARBA00001941"/>
    </source>
</evidence>
<dbReference type="Gene3D" id="3.20.20.70">
    <property type="entry name" value="Aldolase class I"/>
    <property type="match status" value="1"/>
</dbReference>
<feature type="binding site" evidence="14">
    <location>
        <position position="171"/>
    </location>
    <ligand>
        <name>substrate</name>
    </ligand>
</feature>
<comment type="cofactor">
    <cofactor evidence="3">
        <name>Co(2+)</name>
        <dbReference type="ChEBI" id="CHEBI:48828"/>
    </cofactor>
</comment>
<feature type="binding site" evidence="10 13">
    <location>
        <position position="169"/>
    </location>
    <ligand>
        <name>a divalent metal cation</name>
        <dbReference type="ChEBI" id="CHEBI:60240"/>
    </ligand>
</feature>
<comment type="cofactor">
    <cofactor evidence="10 13">
        <name>a divalent metal cation</name>
        <dbReference type="ChEBI" id="CHEBI:60240"/>
    </cofactor>
    <text evidence="10 13">Binds 1 divalent metal cation per subunit.</text>
</comment>
<dbReference type="GO" id="GO:0006098">
    <property type="term" value="P:pentose-phosphate shunt"/>
    <property type="evidence" value="ECO:0007669"/>
    <property type="project" value="UniProtKB-UniRule"/>
</dbReference>
<dbReference type="Pfam" id="PF00834">
    <property type="entry name" value="Ribul_P_3_epim"/>
    <property type="match status" value="1"/>
</dbReference>
<dbReference type="InterPro" id="IPR013785">
    <property type="entry name" value="Aldolase_TIM"/>
</dbReference>
<feature type="binding site" evidence="10 13">
    <location>
        <position position="33"/>
    </location>
    <ligand>
        <name>a divalent metal cation</name>
        <dbReference type="ChEBI" id="CHEBI:60240"/>
    </ligand>
</feature>
<feature type="binding site" evidence="10 14">
    <location>
        <position position="64"/>
    </location>
    <ligand>
        <name>substrate</name>
    </ligand>
</feature>
<evidence type="ECO:0000313" key="15">
    <source>
        <dbReference type="EMBL" id="QNO18060.1"/>
    </source>
</evidence>
<gene>
    <name evidence="10 15" type="primary">rpe</name>
    <name evidence="15" type="ORF">H6X83_14290</name>
</gene>
<evidence type="ECO:0000256" key="10">
    <source>
        <dbReference type="HAMAP-Rule" id="MF_02227"/>
    </source>
</evidence>
<dbReference type="GO" id="GO:0005737">
    <property type="term" value="C:cytoplasm"/>
    <property type="evidence" value="ECO:0007669"/>
    <property type="project" value="UniProtKB-ARBA"/>
</dbReference>
<feature type="binding site" evidence="10 14">
    <location>
        <begin position="191"/>
        <end position="192"/>
    </location>
    <ligand>
        <name>substrate</name>
    </ligand>
</feature>
<dbReference type="SUPFAM" id="SSF51366">
    <property type="entry name" value="Ribulose-phoshate binding barrel"/>
    <property type="match status" value="1"/>
</dbReference>
<comment type="catalytic activity">
    <reaction evidence="1 10 11">
        <text>D-ribulose 5-phosphate = D-xylulose 5-phosphate</text>
        <dbReference type="Rhea" id="RHEA:13677"/>
        <dbReference type="ChEBI" id="CHEBI:57737"/>
        <dbReference type="ChEBI" id="CHEBI:58121"/>
        <dbReference type="EC" id="5.1.3.1"/>
    </reaction>
</comment>
<dbReference type="KEGG" id="caml:H6X83_14290"/>
<dbReference type="EC" id="5.1.3.1" evidence="7 10"/>
<reference evidence="15 16" key="1">
    <citation type="submission" date="2020-08" db="EMBL/GenBank/DDBJ databases">
        <authorList>
            <person name="Ren C."/>
            <person name="Gu Y."/>
            <person name="Xu Y."/>
        </authorList>
    </citation>
    <scope>NUCLEOTIDE SEQUENCE [LARGE SCALE GENOMIC DNA]</scope>
    <source>
        <strain evidence="15 16">LBM18003</strain>
    </source>
</reference>
<dbReference type="AlphaFoldDB" id="A0A7G9WH98"/>
<evidence type="ECO:0000256" key="9">
    <source>
        <dbReference type="ARBA" id="ARBA00023235"/>
    </source>
</evidence>
<organism evidence="15 16">
    <name type="scientific">Caproicibacterium amylolyticum</name>
    <dbReference type="NCBI Taxonomy" id="2766537"/>
    <lineage>
        <taxon>Bacteria</taxon>
        <taxon>Bacillati</taxon>
        <taxon>Bacillota</taxon>
        <taxon>Clostridia</taxon>
        <taxon>Eubacteriales</taxon>
        <taxon>Oscillospiraceae</taxon>
        <taxon>Caproicibacterium</taxon>
    </lineage>
</organism>
<evidence type="ECO:0000256" key="1">
    <source>
        <dbReference type="ARBA" id="ARBA00001782"/>
    </source>
</evidence>
<accession>A0A7G9WH98</accession>
<keyword evidence="13" id="KW-0170">Cobalt</keyword>
<keyword evidence="10 11" id="KW-0119">Carbohydrate metabolism</keyword>
<evidence type="ECO:0000256" key="7">
    <source>
        <dbReference type="ARBA" id="ARBA00013188"/>
    </source>
</evidence>
<evidence type="ECO:0000256" key="2">
    <source>
        <dbReference type="ARBA" id="ARBA00001936"/>
    </source>
</evidence>
<name>A0A7G9WH98_9FIRM</name>
<proteinExistence type="inferred from homology"/>
<sequence length="216" mass="23300">MRISVSILGADFARLGEEVEQINQAGSDWIHVDVMDGHFVPNITFGPNMVKSLRPMTKQPLDVHLMITEPQRFLQPFVKAGSDYITFHLEAEGNPAQTISMIHGLGAKAGISVRPGTPVEELFPFLQMVDMVLIMGVEPGFGGQKFNMDTLQKVRVLKQKLPELLIEIDGGVNAGNIAEIAHAGVDICVAGSAIVGQPNYTAAVSALRSAAQQGRQ</sequence>
<evidence type="ECO:0000256" key="14">
    <source>
        <dbReference type="PIRSR" id="PIRSR001461-3"/>
    </source>
</evidence>
<feature type="binding site" evidence="10">
    <location>
        <begin position="169"/>
        <end position="171"/>
    </location>
    <ligand>
        <name>substrate</name>
    </ligand>
</feature>
<dbReference type="GO" id="GO:0046872">
    <property type="term" value="F:metal ion binding"/>
    <property type="evidence" value="ECO:0007669"/>
    <property type="project" value="UniProtKB-UniRule"/>
</dbReference>
<evidence type="ECO:0000313" key="16">
    <source>
        <dbReference type="Proteomes" id="UP000516046"/>
    </source>
</evidence>
<evidence type="ECO:0000256" key="8">
    <source>
        <dbReference type="ARBA" id="ARBA00022723"/>
    </source>
</evidence>
<evidence type="ECO:0000256" key="11">
    <source>
        <dbReference type="PIRNR" id="PIRNR001461"/>
    </source>
</evidence>
<dbReference type="Proteomes" id="UP000516046">
    <property type="component" value="Chromosome"/>
</dbReference>
<dbReference type="GO" id="GO:0004750">
    <property type="term" value="F:D-ribulose-phosphate 3-epimerase activity"/>
    <property type="evidence" value="ECO:0007669"/>
    <property type="project" value="UniProtKB-UniRule"/>
</dbReference>
<dbReference type="RefSeq" id="WP_212507125.1">
    <property type="nucleotide sequence ID" value="NZ_CP060696.1"/>
</dbReference>
<dbReference type="GO" id="GO:0019323">
    <property type="term" value="P:pentose catabolic process"/>
    <property type="evidence" value="ECO:0007669"/>
    <property type="project" value="UniProtKB-UniRule"/>
</dbReference>
<evidence type="ECO:0000256" key="13">
    <source>
        <dbReference type="PIRSR" id="PIRSR001461-2"/>
    </source>
</evidence>
<feature type="binding site" evidence="10 13">
    <location>
        <position position="31"/>
    </location>
    <ligand>
        <name>a divalent metal cation</name>
        <dbReference type="ChEBI" id="CHEBI:60240"/>
    </ligand>
</feature>
<keyword evidence="13" id="KW-0464">Manganese</keyword>
<dbReference type="HAMAP" id="MF_02227">
    <property type="entry name" value="RPE"/>
    <property type="match status" value="1"/>
</dbReference>
<evidence type="ECO:0000256" key="12">
    <source>
        <dbReference type="PIRSR" id="PIRSR001461-1"/>
    </source>
</evidence>
<dbReference type="InterPro" id="IPR000056">
    <property type="entry name" value="Ribul_P_3_epim-like"/>
</dbReference>
<feature type="binding site" evidence="10 14">
    <location>
        <begin position="140"/>
        <end position="143"/>
    </location>
    <ligand>
        <name>substrate</name>
    </ligand>
</feature>
<evidence type="ECO:0000256" key="4">
    <source>
        <dbReference type="ARBA" id="ARBA00001947"/>
    </source>
</evidence>
<dbReference type="CDD" id="cd00429">
    <property type="entry name" value="RPE"/>
    <property type="match status" value="1"/>
</dbReference>
<comment type="cofactor">
    <cofactor evidence="4">
        <name>Zn(2+)</name>
        <dbReference type="ChEBI" id="CHEBI:29105"/>
    </cofactor>
</comment>
<feature type="active site" description="Proton acceptor" evidence="10 12">
    <location>
        <position position="33"/>
    </location>
</feature>
<dbReference type="InterPro" id="IPR011060">
    <property type="entry name" value="RibuloseP-bd_barrel"/>
</dbReference>
<keyword evidence="16" id="KW-1185">Reference proteome</keyword>
<dbReference type="FunFam" id="3.20.20.70:FF:000004">
    <property type="entry name" value="Ribulose-phosphate 3-epimerase"/>
    <property type="match status" value="1"/>
</dbReference>
<dbReference type="NCBIfam" id="NF004076">
    <property type="entry name" value="PRK05581.1-4"/>
    <property type="match status" value="1"/>
</dbReference>
<dbReference type="PROSITE" id="PS01085">
    <property type="entry name" value="RIBUL_P_3_EPIMER_1"/>
    <property type="match status" value="1"/>
</dbReference>
<protein>
    <recommendedName>
        <fullName evidence="7 10">Ribulose-phosphate 3-epimerase</fullName>
        <ecNumber evidence="7 10">5.1.3.1</ecNumber>
    </recommendedName>
</protein>
<keyword evidence="13" id="KW-0862">Zinc</keyword>
<evidence type="ECO:0000256" key="5">
    <source>
        <dbReference type="ARBA" id="ARBA00001954"/>
    </source>
</evidence>
<comment type="pathway">
    <text evidence="10">Carbohydrate degradation.</text>
</comment>
<dbReference type="EMBL" id="CP060696">
    <property type="protein sequence ID" value="QNO18060.1"/>
    <property type="molecule type" value="Genomic_DNA"/>
</dbReference>
<dbReference type="PANTHER" id="PTHR11749">
    <property type="entry name" value="RIBULOSE-5-PHOSPHATE-3-EPIMERASE"/>
    <property type="match status" value="1"/>
</dbReference>
<dbReference type="PIRSF" id="PIRSF001461">
    <property type="entry name" value="RPE"/>
    <property type="match status" value="1"/>
</dbReference>